<dbReference type="AlphaFoldDB" id="A0A0F9QN93"/>
<dbReference type="EMBL" id="LAZR01001482">
    <property type="protein sequence ID" value="KKN43899.1"/>
    <property type="molecule type" value="Genomic_DNA"/>
</dbReference>
<gene>
    <name evidence="1" type="ORF">LCGC14_0698480</name>
</gene>
<protein>
    <submittedName>
        <fullName evidence="1">Uncharacterized protein</fullName>
    </submittedName>
</protein>
<proteinExistence type="predicted"/>
<name>A0A0F9QN93_9ZZZZ</name>
<comment type="caution">
    <text evidence="1">The sequence shown here is derived from an EMBL/GenBank/DDBJ whole genome shotgun (WGS) entry which is preliminary data.</text>
</comment>
<reference evidence="1" key="1">
    <citation type="journal article" date="2015" name="Nature">
        <title>Complex archaea that bridge the gap between prokaryotes and eukaryotes.</title>
        <authorList>
            <person name="Spang A."/>
            <person name="Saw J.H."/>
            <person name="Jorgensen S.L."/>
            <person name="Zaremba-Niedzwiedzka K."/>
            <person name="Martijn J."/>
            <person name="Lind A.E."/>
            <person name="van Eijk R."/>
            <person name="Schleper C."/>
            <person name="Guy L."/>
            <person name="Ettema T.J."/>
        </authorList>
    </citation>
    <scope>NUCLEOTIDE SEQUENCE</scope>
</reference>
<evidence type="ECO:0000313" key="1">
    <source>
        <dbReference type="EMBL" id="KKN43899.1"/>
    </source>
</evidence>
<sequence>MSAAVLEPRRAQADEYAEEHREVEACRELWRSVMAYTIWDLQYLERFSDRSRLNKRQLHQVRAIERYPPENFLASEWFREICSYLVVDPRIVLNGVEERLELVV</sequence>
<organism evidence="1">
    <name type="scientific">marine sediment metagenome</name>
    <dbReference type="NCBI Taxonomy" id="412755"/>
    <lineage>
        <taxon>unclassified sequences</taxon>
        <taxon>metagenomes</taxon>
        <taxon>ecological metagenomes</taxon>
    </lineage>
</organism>
<accession>A0A0F9QN93</accession>